<sequence length="81" mass="8917">MAVRPFPLYERPTPGYKVVSTERVSCSLGLLVITLPLVALTRGMIHGSSSSKLSDPLCLCRARTNRRAWRSCGLCRGLLNL</sequence>
<evidence type="ECO:0000313" key="1">
    <source>
        <dbReference type="EMBL" id="KAE8390714.1"/>
    </source>
</evidence>
<gene>
    <name evidence="1" type="ORF">BDV23DRAFT_154720</name>
</gene>
<dbReference type="AlphaFoldDB" id="A0A5N7C9A9"/>
<dbReference type="EMBL" id="ML735252">
    <property type="protein sequence ID" value="KAE8390714.1"/>
    <property type="molecule type" value="Genomic_DNA"/>
</dbReference>
<proteinExistence type="predicted"/>
<name>A0A5N7C9A9_PETAA</name>
<protein>
    <submittedName>
        <fullName evidence="1">Uncharacterized protein</fullName>
    </submittedName>
</protein>
<reference evidence="1" key="1">
    <citation type="submission" date="2019-04" db="EMBL/GenBank/DDBJ databases">
        <title>Friends and foes A comparative genomics studyof 23 Aspergillus species from section Flavi.</title>
        <authorList>
            <consortium name="DOE Joint Genome Institute"/>
            <person name="Kjaerbolling I."/>
            <person name="Vesth T."/>
            <person name="Frisvad J.C."/>
            <person name="Nybo J.L."/>
            <person name="Theobald S."/>
            <person name="Kildgaard S."/>
            <person name="Isbrandt T."/>
            <person name="Kuo A."/>
            <person name="Sato A."/>
            <person name="Lyhne E.K."/>
            <person name="Kogle M.E."/>
            <person name="Wiebenga A."/>
            <person name="Kun R.S."/>
            <person name="Lubbers R.J."/>
            <person name="Makela M.R."/>
            <person name="Barry K."/>
            <person name="Chovatia M."/>
            <person name="Clum A."/>
            <person name="Daum C."/>
            <person name="Haridas S."/>
            <person name="He G."/>
            <person name="LaButti K."/>
            <person name="Lipzen A."/>
            <person name="Mondo S."/>
            <person name="Riley R."/>
            <person name="Salamov A."/>
            <person name="Simmons B.A."/>
            <person name="Magnuson J.K."/>
            <person name="Henrissat B."/>
            <person name="Mortensen U.H."/>
            <person name="Larsen T.O."/>
            <person name="Devries R.P."/>
            <person name="Grigoriev I.V."/>
            <person name="Machida M."/>
            <person name="Baker S.E."/>
            <person name="Andersen M.R."/>
        </authorList>
    </citation>
    <scope>NUCLEOTIDE SEQUENCE [LARGE SCALE GENOMIC DNA]</scope>
    <source>
        <strain evidence="1">IBT 14317</strain>
    </source>
</reference>
<organism evidence="1">
    <name type="scientific">Petromyces alliaceus</name>
    <name type="common">Aspergillus alliaceus</name>
    <dbReference type="NCBI Taxonomy" id="209559"/>
    <lineage>
        <taxon>Eukaryota</taxon>
        <taxon>Fungi</taxon>
        <taxon>Dikarya</taxon>
        <taxon>Ascomycota</taxon>
        <taxon>Pezizomycotina</taxon>
        <taxon>Eurotiomycetes</taxon>
        <taxon>Eurotiomycetidae</taxon>
        <taxon>Eurotiales</taxon>
        <taxon>Aspergillaceae</taxon>
        <taxon>Aspergillus</taxon>
        <taxon>Aspergillus subgen. Circumdati</taxon>
    </lineage>
</organism>
<dbReference type="Proteomes" id="UP000326877">
    <property type="component" value="Unassembled WGS sequence"/>
</dbReference>
<accession>A0A5N7C9A9</accession>
<feature type="non-terminal residue" evidence="1">
    <location>
        <position position="81"/>
    </location>
</feature>